<protein>
    <submittedName>
        <fullName evidence="2">PRC-barrel domain-containing protein</fullName>
    </submittedName>
</protein>
<name>A0ABU5DHS9_9BURK</name>
<evidence type="ECO:0000259" key="1">
    <source>
        <dbReference type="Pfam" id="PF05239"/>
    </source>
</evidence>
<gene>
    <name evidence="2" type="ORF">SNE35_12590</name>
</gene>
<dbReference type="Gene3D" id="2.30.30.240">
    <property type="entry name" value="PRC-barrel domain"/>
    <property type="match status" value="1"/>
</dbReference>
<dbReference type="PANTHER" id="PTHR36505:SF1">
    <property type="entry name" value="BLR1072 PROTEIN"/>
    <property type="match status" value="1"/>
</dbReference>
<evidence type="ECO:0000313" key="3">
    <source>
        <dbReference type="Proteomes" id="UP001285263"/>
    </source>
</evidence>
<keyword evidence="3" id="KW-1185">Reference proteome</keyword>
<dbReference type="PANTHER" id="PTHR36505">
    <property type="entry name" value="BLR1072 PROTEIN"/>
    <property type="match status" value="1"/>
</dbReference>
<comment type="caution">
    <text evidence="2">The sequence shown here is derived from an EMBL/GenBank/DDBJ whole genome shotgun (WGS) entry which is preliminary data.</text>
</comment>
<organism evidence="2 3">
    <name type="scientific">Roseateles agri</name>
    <dbReference type="NCBI Taxonomy" id="3098619"/>
    <lineage>
        <taxon>Bacteria</taxon>
        <taxon>Pseudomonadati</taxon>
        <taxon>Pseudomonadota</taxon>
        <taxon>Betaproteobacteria</taxon>
        <taxon>Burkholderiales</taxon>
        <taxon>Sphaerotilaceae</taxon>
        <taxon>Roseateles</taxon>
    </lineage>
</organism>
<accession>A0ABU5DHS9</accession>
<dbReference type="RefSeq" id="WP_320423260.1">
    <property type="nucleotide sequence ID" value="NZ_JAXCLA010000004.1"/>
</dbReference>
<reference evidence="2 3" key="1">
    <citation type="submission" date="2023-11" db="EMBL/GenBank/DDBJ databases">
        <title>Paucibacter sp. nov., isolated from fresh soil in Korea.</title>
        <authorList>
            <person name="Le N.T.T."/>
        </authorList>
    </citation>
    <scope>NUCLEOTIDE SEQUENCE [LARGE SCALE GENOMIC DNA]</scope>
    <source>
        <strain evidence="2 3">R3-3</strain>
    </source>
</reference>
<feature type="domain" description="PRC-barrel" evidence="1">
    <location>
        <begin position="43"/>
        <end position="116"/>
    </location>
</feature>
<dbReference type="Proteomes" id="UP001285263">
    <property type="component" value="Unassembled WGS sequence"/>
</dbReference>
<dbReference type="InterPro" id="IPR027275">
    <property type="entry name" value="PRC-brl_dom"/>
</dbReference>
<sequence>MMINTLNTYPSDVSLSTLDDPARIASYPETTMGNKGPGPRLLTASTLKGDRVINHLDETLGHIDEIMLDMLQGRIAYAVMSSGGFLGLGERLFAIPWNALVLDPDRECFVLKASKDRFENAPGFDKSHWPSLADRSWHEDVHHYYGVDPYWEK</sequence>
<dbReference type="EMBL" id="JAXCLA010000004">
    <property type="protein sequence ID" value="MDY0745351.1"/>
    <property type="molecule type" value="Genomic_DNA"/>
</dbReference>
<dbReference type="InterPro" id="IPR011033">
    <property type="entry name" value="PRC_barrel-like_sf"/>
</dbReference>
<proteinExistence type="predicted"/>
<dbReference type="Pfam" id="PF05239">
    <property type="entry name" value="PRC"/>
    <property type="match status" value="1"/>
</dbReference>
<evidence type="ECO:0000313" key="2">
    <source>
        <dbReference type="EMBL" id="MDY0745351.1"/>
    </source>
</evidence>
<dbReference type="SUPFAM" id="SSF50346">
    <property type="entry name" value="PRC-barrel domain"/>
    <property type="match status" value="1"/>
</dbReference>